<dbReference type="InterPro" id="IPR054288">
    <property type="entry name" value="DUF7024"/>
</dbReference>
<comment type="caution">
    <text evidence="3">The sequence shown here is derived from an EMBL/GenBank/DDBJ whole genome shotgun (WGS) entry which is preliminary data.</text>
</comment>
<feature type="transmembrane region" description="Helical" evidence="1">
    <location>
        <begin position="290"/>
        <end position="311"/>
    </location>
</feature>
<dbReference type="Pfam" id="PF22895">
    <property type="entry name" value="DUF7024"/>
    <property type="match status" value="1"/>
</dbReference>
<feature type="transmembrane region" description="Helical" evidence="1">
    <location>
        <begin position="68"/>
        <end position="88"/>
    </location>
</feature>
<reference evidence="3 4" key="1">
    <citation type="submission" date="2020-04" db="EMBL/GenBank/DDBJ databases">
        <title>Massilia sp. nov., a cold adapted bacteria isolated from Arctic soil.</title>
        <authorList>
            <person name="Son J."/>
            <person name="Ka J.-O."/>
        </authorList>
    </citation>
    <scope>NUCLEOTIDE SEQUENCE [LARGE SCALE GENOMIC DNA]</scope>
    <source>
        <strain evidence="3 4">ML15P13</strain>
    </source>
</reference>
<name>A0A7Y2JXP7_9BURK</name>
<sequence length="693" mass="74906">MVLCAALAAVLAWLLYRNLGLYPAIFADEWYYSKMARLMPLGEAIVPSYLYLWLFRGSLACGDGFLDCVRIANGLLFAGAGAFFYFVARVYMRPLLAIAVVVLSLLAPTNIYTAYFMPEATYYFGFAALSWVALTPRPWSLPRRALLLGVVLGMMSLVKVHALFLIPATSLFLAASAWLGAHEQHDQRVRTALLAAAIAPLVALGIKFGLGFLIAGEPALSLFGSFYANAAAGTRPRSLLELLAPAFINGRGHLMALTVLMSLPLALLLHAVVSRTARQQAGSALNRLQLFAFLMLGSAAGMTIAYTASIAPLGPLEVVRLHLRYYTFVFPLLLILVASAMERPAAGARPPLGWLVALGLVTVLLFALVRLPNFSLNPVDGPEISGINLRLWTGWLVVGLDVLALGLWAFGSRLGAPLFLFGAMPVMLALGTLETNAYLAQLVPGWGPDHGGKYAHAHVPKQEHNQITVASTGAQEIMRAQFHIDAPDTAMLDLPPNSPIAEYQLPVRKKWLLVIGNHPLPPGLTPVKKTADYALVQLPLDDSRTLGTAELSKPYGTGLLADAQGLSHAEQWGRWSDAKQVVLHFNAPLPKNVQVILTARAFDVNATLPFTMRIGAESTRFQLSPSLQELGLRFVTDGKQRSLSIEVPRPISPADLGNPADARKLGIGIADITITDTSRRVQTQARTQVLSVP</sequence>
<keyword evidence="1" id="KW-0472">Membrane</keyword>
<dbReference type="Proteomes" id="UP000533905">
    <property type="component" value="Unassembled WGS sequence"/>
</dbReference>
<feature type="transmembrane region" description="Helical" evidence="1">
    <location>
        <begin position="418"/>
        <end position="439"/>
    </location>
</feature>
<dbReference type="AlphaFoldDB" id="A0A7Y2JXP7"/>
<evidence type="ECO:0000256" key="1">
    <source>
        <dbReference type="SAM" id="Phobius"/>
    </source>
</evidence>
<keyword evidence="1" id="KW-0812">Transmembrane</keyword>
<organism evidence="3 4">
    <name type="scientific">Telluria aromaticivorans</name>
    <dbReference type="NCBI Taxonomy" id="2725995"/>
    <lineage>
        <taxon>Bacteria</taxon>
        <taxon>Pseudomonadati</taxon>
        <taxon>Pseudomonadota</taxon>
        <taxon>Betaproteobacteria</taxon>
        <taxon>Burkholderiales</taxon>
        <taxon>Oxalobacteraceae</taxon>
        <taxon>Telluria group</taxon>
        <taxon>Telluria</taxon>
    </lineage>
</organism>
<evidence type="ECO:0000313" key="3">
    <source>
        <dbReference type="EMBL" id="NNG22951.1"/>
    </source>
</evidence>
<gene>
    <name evidence="3" type="ORF">HGB41_08040</name>
</gene>
<dbReference type="EMBL" id="JABAIV010000002">
    <property type="protein sequence ID" value="NNG22951.1"/>
    <property type="molecule type" value="Genomic_DNA"/>
</dbReference>
<feature type="transmembrane region" description="Helical" evidence="1">
    <location>
        <begin position="94"/>
        <end position="115"/>
    </location>
</feature>
<feature type="transmembrane region" description="Helical" evidence="1">
    <location>
        <begin position="391"/>
        <end position="411"/>
    </location>
</feature>
<feature type="transmembrane region" description="Helical" evidence="1">
    <location>
        <begin position="193"/>
        <end position="215"/>
    </location>
</feature>
<feature type="transmembrane region" description="Helical" evidence="1">
    <location>
        <begin position="352"/>
        <end position="371"/>
    </location>
</feature>
<accession>A0A7Y2JXP7</accession>
<evidence type="ECO:0000259" key="2">
    <source>
        <dbReference type="Pfam" id="PF22895"/>
    </source>
</evidence>
<feature type="transmembrane region" description="Helical" evidence="1">
    <location>
        <begin position="160"/>
        <end position="181"/>
    </location>
</feature>
<feature type="transmembrane region" description="Helical" evidence="1">
    <location>
        <begin position="323"/>
        <end position="340"/>
    </location>
</feature>
<proteinExistence type="predicted"/>
<keyword evidence="1" id="KW-1133">Transmembrane helix</keyword>
<keyword evidence="4" id="KW-1185">Reference proteome</keyword>
<feature type="domain" description="DUF7024" evidence="2">
    <location>
        <begin position="562"/>
        <end position="675"/>
    </location>
</feature>
<feature type="transmembrane region" description="Helical" evidence="1">
    <location>
        <begin position="252"/>
        <end position="269"/>
    </location>
</feature>
<evidence type="ECO:0000313" key="4">
    <source>
        <dbReference type="Proteomes" id="UP000533905"/>
    </source>
</evidence>
<protein>
    <recommendedName>
        <fullName evidence="2">DUF7024 domain-containing protein</fullName>
    </recommendedName>
</protein>